<feature type="domain" description="Bacterial Ig" evidence="2">
    <location>
        <begin position="811"/>
        <end position="895"/>
    </location>
</feature>
<protein>
    <recommendedName>
        <fullName evidence="6">WxL domain-containing protein</fullName>
    </recommendedName>
</protein>
<dbReference type="Gene3D" id="2.60.40.10">
    <property type="entry name" value="Immunoglobulins"/>
    <property type="match status" value="1"/>
</dbReference>
<feature type="region of interest" description="Disordered" evidence="1">
    <location>
        <begin position="167"/>
        <end position="224"/>
    </location>
</feature>
<gene>
    <name evidence="4" type="ORF">IKE_03756</name>
</gene>
<dbReference type="Pfam" id="PF20585">
    <property type="entry name" value="Pectate_lyase_5"/>
    <property type="match status" value="1"/>
</dbReference>
<dbReference type="Pfam" id="PF20596">
    <property type="entry name" value="pAdhesive_11"/>
    <property type="match status" value="1"/>
</dbReference>
<proteinExistence type="predicted"/>
<evidence type="ECO:0000313" key="4">
    <source>
        <dbReference type="EMBL" id="EOO65450.1"/>
    </source>
</evidence>
<dbReference type="InterPro" id="IPR041498">
    <property type="entry name" value="Big_6"/>
</dbReference>
<evidence type="ECO:0008006" key="6">
    <source>
        <dbReference type="Google" id="ProtNLM"/>
    </source>
</evidence>
<evidence type="ECO:0000313" key="5">
    <source>
        <dbReference type="Proteomes" id="UP000014023"/>
    </source>
</evidence>
<evidence type="ECO:0000256" key="1">
    <source>
        <dbReference type="SAM" id="MobiDB-lite"/>
    </source>
</evidence>
<dbReference type="EMBL" id="AHFL01000025">
    <property type="protein sequence ID" value="EOO65450.1"/>
    <property type="molecule type" value="Genomic_DNA"/>
</dbReference>
<comment type="caution">
    <text evidence="4">The sequence shown here is derived from an EMBL/GenBank/DDBJ whole genome shotgun (WGS) entry which is preliminary data.</text>
</comment>
<dbReference type="InterPro" id="IPR046771">
    <property type="entry name" value="pAdhesive_11"/>
</dbReference>
<sequence>MKTLNKRKKVGRICLASAIFFTQVSTIDALASTAYAIEDSQKLKLLLQAEKNKVQVDEEIVLKILGLEKNGDKVEIVVPEGMQFDEEATKVLNEQNGSFEEIFLTENSVIKIEKKSQSKVFDIVRLVVKGKQPGTYNFETKLKQGDKELDSTIPSVVHVTEKTVISAGNTEDKMSDISHQSDEKEENEKSVEINEIHKEDTKSKEVSVEKNKDDDLKQKETTQENAGKIVDSEKTNVEAIVSNETTSVKHLEERLENQEVKHAVVNGTVDVYDDKTFREALNDENVSKINITDNFTVNHPLYGFVNYPVRPDLVIEGNGHTVDFRGMCGVFTATVASKMNLTIQNINILGSNWYGPFRMDAPANSNTAFIRYENISYIGPQLTCSYNADVIFAGKLNVQSVEKYTSLDGQSIPSTGTDTQQNVEATNVKFLEGTHYTGSTKKSAVFGLFNGGTVDVGKDAIIDVSASDTGGENPQAVIVTQGQFIIHDGAKVNVNTASTSNRGGIRVEGTKSGITVKKNAELNINTKGNLGYNALYLGASANLKVADSAKLTVKSENTANSTQASVYAGNNSSFIIGEKSTFDVHSDGTASKNLIYIGTNAKFQFANAERVNLALDNSHVSSRLIYMYGVGGVLDVDVQRVKAWKNGVSIDDNNPSYTWNPMYGMHIKYSYGDVREALGNSLTEKVQNDFRENFRTQNFKRVLFEYIPDVAITIDKLTDNQNEDNSHIITGVTNPGALVRLSGDDAIPSPTIDSSDVNLSEKYHVVADSEGKYSFTLPKGKYLTAGNMVKAFSYLNGKYAEATTIVKDETAPEKPILEEPIKDISEKFQGKAEPNSIVHIYSEDGNVLIGTVTADANGLYTLVIPEENRPLIPGTKYYATATDAAGNVSEKSDLVSVKDTMPPTANPVTQVIKIGDDLSDNAKDYVTNVNDNAGSSDSNLSYKITKKPDVSKIGYVEAEVTITDAAGNVTKVIVPVFVKDDWVTIGNEAALQARDFVSVVDDVPADVERLKQFILKEAEVKAWEFPGGADVTNEVQIVDMGGLTNQIGDYTVILKVKDIERKIKVSVIGGNLELVDVPQSISFGNVKVQSREKIFNRNSMKGKLIVSDKRKDKTEWQVYVKQTSPLMNTDNDILPDSIVYSTNGIDTVLNEQSYLVTTHTSTNNEDVSFDWKDDEGIRLRVTSGPNIKVNKSYKGELEWTLTNAPI</sequence>
<dbReference type="InterPro" id="IPR046776">
    <property type="entry name" value="Pectate_lyase_5"/>
</dbReference>
<evidence type="ECO:0000259" key="2">
    <source>
        <dbReference type="Pfam" id="PF17936"/>
    </source>
</evidence>
<evidence type="ECO:0000259" key="3">
    <source>
        <dbReference type="Pfam" id="PF20596"/>
    </source>
</evidence>
<dbReference type="Proteomes" id="UP000014023">
    <property type="component" value="Unassembled WGS sequence"/>
</dbReference>
<accession>A0A9W5Q2M9</accession>
<name>A0A9W5Q2M9_BACCE</name>
<dbReference type="RefSeq" id="WP_016125539.1">
    <property type="nucleotide sequence ID" value="NZ_KB976265.1"/>
</dbReference>
<feature type="domain" description="Putative adhesive" evidence="3">
    <location>
        <begin position="57"/>
        <end position="149"/>
    </location>
</feature>
<dbReference type="Pfam" id="PF17936">
    <property type="entry name" value="Big_6"/>
    <property type="match status" value="1"/>
</dbReference>
<reference evidence="4 5" key="1">
    <citation type="submission" date="2012-12" db="EMBL/GenBank/DDBJ databases">
        <title>The Genome Sequence of Bacillus cereus VD196.</title>
        <authorList>
            <consortium name="The Broad Institute Genome Sequencing Platform"/>
            <consortium name="The Broad Institute Genome Sequencing Center for Infectious Disease"/>
            <person name="Feldgarden M."/>
            <person name="Van der Auwera G.A."/>
            <person name="Mahillon J."/>
            <person name="Duprez V."/>
            <person name="Timmery S."/>
            <person name="Mattelet C."/>
            <person name="Dierick K."/>
            <person name="Sun M."/>
            <person name="Yu Z."/>
            <person name="Zhu L."/>
            <person name="Hu X."/>
            <person name="Shank E.B."/>
            <person name="Swiecicka I."/>
            <person name="Hansen B.M."/>
            <person name="Andrup L."/>
            <person name="Walker B."/>
            <person name="Young S.K."/>
            <person name="Zeng Q."/>
            <person name="Gargeya S."/>
            <person name="Fitzgerald M."/>
            <person name="Haas B."/>
            <person name="Abouelleil A."/>
            <person name="Alvarado L."/>
            <person name="Arachchi H.M."/>
            <person name="Berlin A.M."/>
            <person name="Chapman S.B."/>
            <person name="Dewar J."/>
            <person name="Goldberg J."/>
            <person name="Griggs A."/>
            <person name="Gujja S."/>
            <person name="Hansen M."/>
            <person name="Howarth C."/>
            <person name="Imamovic A."/>
            <person name="Larimer J."/>
            <person name="McCowan C."/>
            <person name="Murphy C."/>
            <person name="Neiman D."/>
            <person name="Pearson M."/>
            <person name="Priest M."/>
            <person name="Roberts A."/>
            <person name="Saif S."/>
            <person name="Shea T."/>
            <person name="Sisk P."/>
            <person name="Sykes S."/>
            <person name="Wortman J."/>
            <person name="Nusbaum C."/>
            <person name="Birren B."/>
        </authorList>
    </citation>
    <scope>NUCLEOTIDE SEQUENCE [LARGE SCALE GENOMIC DNA]</scope>
    <source>
        <strain evidence="4 5">VD196</strain>
    </source>
</reference>
<feature type="compositionally biased region" description="Basic and acidic residues" evidence="1">
    <location>
        <begin position="170"/>
        <end position="222"/>
    </location>
</feature>
<dbReference type="InterPro" id="IPR013783">
    <property type="entry name" value="Ig-like_fold"/>
</dbReference>
<organism evidence="4 5">
    <name type="scientific">Bacillus cereus VD196</name>
    <dbReference type="NCBI Taxonomy" id="1053243"/>
    <lineage>
        <taxon>Bacteria</taxon>
        <taxon>Bacillati</taxon>
        <taxon>Bacillota</taxon>
        <taxon>Bacilli</taxon>
        <taxon>Bacillales</taxon>
        <taxon>Bacillaceae</taxon>
        <taxon>Bacillus</taxon>
        <taxon>Bacillus cereus group</taxon>
    </lineage>
</organism>
<dbReference type="AlphaFoldDB" id="A0A9W5Q2M9"/>